<evidence type="ECO:0000313" key="3">
    <source>
        <dbReference type="EMBL" id="GLS14875.1"/>
    </source>
</evidence>
<dbReference type="RefSeq" id="WP_284307922.1">
    <property type="nucleotide sequence ID" value="NZ_BSPB01000017.1"/>
</dbReference>
<dbReference type="EMBL" id="BSPB01000017">
    <property type="protein sequence ID" value="GLS14875.1"/>
    <property type="molecule type" value="Genomic_DNA"/>
</dbReference>
<keyword evidence="4" id="KW-1185">Reference proteome</keyword>
<keyword evidence="1" id="KW-0560">Oxidoreductase</keyword>
<dbReference type="Proteomes" id="UP001156903">
    <property type="component" value="Unassembled WGS sequence"/>
</dbReference>
<gene>
    <name evidence="3" type="ORF">GCM10007935_23080</name>
</gene>
<proteinExistence type="predicted"/>
<evidence type="ECO:0000313" key="4">
    <source>
        <dbReference type="Proteomes" id="UP001156903"/>
    </source>
</evidence>
<dbReference type="InterPro" id="IPR006076">
    <property type="entry name" value="FAD-dep_OxRdtase"/>
</dbReference>
<dbReference type="SUPFAM" id="SSF54373">
    <property type="entry name" value="FAD-linked reductases, C-terminal domain"/>
    <property type="match status" value="1"/>
</dbReference>
<feature type="domain" description="FAD dependent oxidoreductase" evidence="2">
    <location>
        <begin position="5"/>
        <end position="392"/>
    </location>
</feature>
<dbReference type="PANTHER" id="PTHR13847:SF289">
    <property type="entry name" value="GLYCINE OXIDASE"/>
    <property type="match status" value="1"/>
</dbReference>
<dbReference type="Pfam" id="PF01266">
    <property type="entry name" value="DAO"/>
    <property type="match status" value="1"/>
</dbReference>
<accession>A0ABQ6C7Y9</accession>
<protein>
    <submittedName>
        <fullName evidence="3">Amino acid oxidoreductase</fullName>
    </submittedName>
</protein>
<dbReference type="SUPFAM" id="SSF51905">
    <property type="entry name" value="FAD/NAD(P)-binding domain"/>
    <property type="match status" value="1"/>
</dbReference>
<evidence type="ECO:0000256" key="1">
    <source>
        <dbReference type="ARBA" id="ARBA00023002"/>
    </source>
</evidence>
<name>A0ABQ6C7Y9_9BURK</name>
<organism evidence="3 4">
    <name type="scientific">Hydrogenophaga electricum</name>
    <dbReference type="NCBI Taxonomy" id="1230953"/>
    <lineage>
        <taxon>Bacteria</taxon>
        <taxon>Pseudomonadati</taxon>
        <taxon>Pseudomonadota</taxon>
        <taxon>Betaproteobacteria</taxon>
        <taxon>Burkholderiales</taxon>
        <taxon>Comamonadaceae</taxon>
        <taxon>Hydrogenophaga</taxon>
    </lineage>
</organism>
<dbReference type="Gene3D" id="3.30.9.10">
    <property type="entry name" value="D-Amino Acid Oxidase, subunit A, domain 2"/>
    <property type="match status" value="1"/>
</dbReference>
<sequence>MKSPILILGAGMVGTCTALQLALRGHPVTLVDRREPGRETSYGNAGIIQCEAVEPYPFPADPGLLLRTALQRATEAHYHLGDMPAMAPALARYWFHSRGERYAQICREYGQLTRRSVAEHAPLIEAAGAQDLVRREGFRLVFRTPRALEQEVKDAERLQRLWGLPFRVLDGQALAAAEPALKPRLAGALQWTEPWSITDPGELVQRYADLLVRHGGVIVQGDARTLRPAGTGWQVQGPDGPIEAAQAVIALGPWSDAAIRALGYRFPLFVKRGYHRHYRGGTGPALTLLDAERGYVLAPMQQGVRLTTGAEFARLDAPATPVQLARTEPLARELFDLPEPVEAEPWLGARPCTGDLKPVIGPAPRHPGLWFHFGHGHQGFTLGPVSARLLAEQIDGDTPVVDPTPYLPARFL</sequence>
<dbReference type="Gene3D" id="3.50.50.60">
    <property type="entry name" value="FAD/NAD(P)-binding domain"/>
    <property type="match status" value="1"/>
</dbReference>
<comment type="caution">
    <text evidence="3">The sequence shown here is derived from an EMBL/GenBank/DDBJ whole genome shotgun (WGS) entry which is preliminary data.</text>
</comment>
<dbReference type="InterPro" id="IPR036188">
    <property type="entry name" value="FAD/NAD-bd_sf"/>
</dbReference>
<dbReference type="PANTHER" id="PTHR13847">
    <property type="entry name" value="SARCOSINE DEHYDROGENASE-RELATED"/>
    <property type="match status" value="1"/>
</dbReference>
<reference evidence="4" key="1">
    <citation type="journal article" date="2019" name="Int. J. Syst. Evol. Microbiol.">
        <title>The Global Catalogue of Microorganisms (GCM) 10K type strain sequencing project: providing services to taxonomists for standard genome sequencing and annotation.</title>
        <authorList>
            <consortium name="The Broad Institute Genomics Platform"/>
            <consortium name="The Broad Institute Genome Sequencing Center for Infectious Disease"/>
            <person name="Wu L."/>
            <person name="Ma J."/>
        </authorList>
    </citation>
    <scope>NUCLEOTIDE SEQUENCE [LARGE SCALE GENOMIC DNA]</scope>
    <source>
        <strain evidence="4">NBRC 109341</strain>
    </source>
</reference>
<evidence type="ECO:0000259" key="2">
    <source>
        <dbReference type="Pfam" id="PF01266"/>
    </source>
</evidence>